<evidence type="ECO:0000313" key="3">
    <source>
        <dbReference type="EMBL" id="AFZ79913.1"/>
    </source>
</evidence>
<name>L0AXF7_THEEQ</name>
<evidence type="ECO:0000256" key="1">
    <source>
        <dbReference type="SAM" id="MobiDB-lite"/>
    </source>
</evidence>
<feature type="region of interest" description="Disordered" evidence="1">
    <location>
        <begin position="334"/>
        <end position="372"/>
    </location>
</feature>
<reference evidence="3 4" key="1">
    <citation type="journal article" date="2012" name="BMC Genomics">
        <title>Comparative genomic analysis and phylogenetic position of Theileria equi.</title>
        <authorList>
            <person name="Kappmeyer L.S."/>
            <person name="Thiagarajan M."/>
            <person name="Herndon D.R."/>
            <person name="Ramsay J.D."/>
            <person name="Caler E."/>
            <person name="Djikeng A."/>
            <person name="Gillespie J.J."/>
            <person name="Lau A.O."/>
            <person name="Roalson E.H."/>
            <person name="Silva J.C."/>
            <person name="Silva M.G."/>
            <person name="Suarez C.E."/>
            <person name="Ueti M.W."/>
            <person name="Nene V.M."/>
            <person name="Mealey R.H."/>
            <person name="Knowles D.P."/>
            <person name="Brayton K.A."/>
        </authorList>
    </citation>
    <scope>NUCLEOTIDE SEQUENCE [LARGE SCALE GENOMIC DNA]</scope>
    <source>
        <strain evidence="3 4">WA</strain>
    </source>
</reference>
<proteinExistence type="predicted"/>
<keyword evidence="2" id="KW-0472">Membrane</keyword>
<gene>
    <name evidence="3" type="ORF">BEWA_027620</name>
</gene>
<accession>L0AXF7</accession>
<sequence length="415" mass="47006">MSENVVVDIYLYPVNSGTTDGYDEIYYSTDGDVKIVIETDPQLPGYKRVVHTPKRGGATIGGILEAGVATRDFDNSIKTCHAISVYYWTGDLSYTTHLIVQLDGGYGRRYYAPNRNGMNWIDKTTEIERSLIRALDMENCNWNRAHVLDVLGNRFPPFNCYTCFDNVDIDTEVSDERNGQYRRVTYSLSDLSYIGRFMENGSNIIGIDITEEVSTVYIYWHPSMAKDPLLIHIPSEEYEDREIYDSGAWYQRVSSHGHRWEQVKDIRLESKESVFKLIQTISRMVSNAVTNGIMQPKVQANFPESKRRIGWNIKPGNVPRHLDLGIPAVQDQSKRQNLPAQKVHPKAPAHPEKRGGEYKEKLGREKSVKPSEGASSGTIVAVIGISIIGVGLLVFLKVIIVPITTRSIRRRLCLF</sequence>
<evidence type="ECO:0000256" key="2">
    <source>
        <dbReference type="SAM" id="Phobius"/>
    </source>
</evidence>
<dbReference type="KEGG" id="beq:BEWA_027620"/>
<dbReference type="VEuPathDB" id="PiroplasmaDB:BEWA_027620"/>
<evidence type="ECO:0000313" key="4">
    <source>
        <dbReference type="Proteomes" id="UP000031512"/>
    </source>
</evidence>
<feature type="transmembrane region" description="Helical" evidence="2">
    <location>
        <begin position="379"/>
        <end position="401"/>
    </location>
</feature>
<dbReference type="AlphaFoldDB" id="L0AXF7"/>
<feature type="compositionally biased region" description="Basic and acidic residues" evidence="1">
    <location>
        <begin position="349"/>
        <end position="369"/>
    </location>
</feature>
<keyword evidence="2" id="KW-1133">Transmembrane helix</keyword>
<dbReference type="GeneID" id="15806120"/>
<dbReference type="EMBL" id="CP001669">
    <property type="protein sequence ID" value="AFZ79913.1"/>
    <property type="molecule type" value="Genomic_DNA"/>
</dbReference>
<dbReference type="RefSeq" id="XP_004829579.1">
    <property type="nucleotide sequence ID" value="XM_004829522.1"/>
</dbReference>
<protein>
    <submittedName>
        <fullName evidence="3">Uncharacterized protein</fullName>
    </submittedName>
</protein>
<dbReference type="Proteomes" id="UP000031512">
    <property type="component" value="Chromosome 1"/>
</dbReference>
<keyword evidence="4" id="KW-1185">Reference proteome</keyword>
<keyword evidence="2" id="KW-0812">Transmembrane</keyword>
<organism evidence="3 4">
    <name type="scientific">Theileria equi strain WA</name>
    <dbReference type="NCBI Taxonomy" id="1537102"/>
    <lineage>
        <taxon>Eukaryota</taxon>
        <taxon>Sar</taxon>
        <taxon>Alveolata</taxon>
        <taxon>Apicomplexa</taxon>
        <taxon>Aconoidasida</taxon>
        <taxon>Piroplasmida</taxon>
        <taxon>Theileriidae</taxon>
        <taxon>Theileria</taxon>
    </lineage>
</organism>